<feature type="compositionally biased region" description="Polar residues" evidence="1">
    <location>
        <begin position="1"/>
        <end position="12"/>
    </location>
</feature>
<sequence>MAVGTRCNTQTPRALGRGPPTEGGIVASFPGRNTYMIATDADNRDATHIGAAWRLTRTLSPRPQVRAASGDQVNAYPTQVPVAGPAPAGPWAMYLTDAQRRYRYIGLDLDAHEGGAAQAERDATAIATVLDQAGIEHVICESGPTGGRHVWIALAETADPQLVHHLTHSLQGLATSLDPTPLLNPTTGCLRPPGTPHRHGGASRVIAGNLATLTHPTTTPAQLVALATRLNEEFGDVATVTSLPHAAELRVPVDEDGRPWLPGPRRAMPAKSRAAVDEDAAASEDASRVLYVILLGAAAAHWHYRDAAALVSTAPGMEHARTQRARHGGRARQARPTHGAQSSEAALGRVWQAAVRFVATHARQAGDDPTFDPRAEAIAATVDQVQRRADAAPGRWTRGGGPADRRVLDALCLLALQAVSAAVEADVRRLALLAGIGRETARTALLRLAGDGWISQAQAGTGRHATTWTIEPQTAIHMDADHARSQGAARPAGAGSRWRNLLLDELTHRLDLARHDTFTNPHALGLAAGNLYARLNHPQVTTTEITPLLDRLAYAGLIVATPTGWRRTRPELRDLAARRLGVEGRLDAREGRYKAERDLWEWWQAELEWMTTPGRHKRRHQPTGQIALTFGRPWDIYPPYPRRPDGRADHRAAREAIAAGALDHLHQSLVTAA</sequence>
<dbReference type="AlphaFoldDB" id="A0A5K7U7D6"/>
<geneLocation type="plasmid" evidence="2">
    <name>pTZC1</name>
</geneLocation>
<accession>A0A5K7U7D6</accession>
<evidence type="ECO:0000256" key="1">
    <source>
        <dbReference type="SAM" id="MobiDB-lite"/>
    </source>
</evidence>
<evidence type="ECO:0000313" key="2">
    <source>
        <dbReference type="EMBL" id="BBJ25218.1"/>
    </source>
</evidence>
<keyword evidence="2" id="KW-0614">Plasmid</keyword>
<protein>
    <submittedName>
        <fullName evidence="2">Uncharacterized protein</fullName>
    </submittedName>
</protein>
<name>A0A5K7U7D6_CUTAC</name>
<reference evidence="2" key="1">
    <citation type="submission" date="2019-03" db="EMBL/GenBank/DDBJ databases">
        <title>Identification of a transferable multidrug resistance plasmid carrying novel macrolide-clindamycin resistance gene erm(50) in Cutibacterium acnes.</title>
        <authorList>
            <person name="Aoki S."/>
            <person name="Nakase K."/>
            <person name="Nakaminami H."/>
            <person name="Wajima T."/>
            <person name="Hayashi N."/>
            <person name="Noguchi N."/>
        </authorList>
    </citation>
    <scope>NUCLEOTIDE SEQUENCE</scope>
    <source>
        <strain evidence="2">TP-CU389</strain>
        <plasmid evidence="2">pTZC1</plasmid>
    </source>
</reference>
<gene>
    <name evidence="2" type="primary">TPCUP00003</name>
</gene>
<feature type="region of interest" description="Disordered" evidence="1">
    <location>
        <begin position="1"/>
        <end position="23"/>
    </location>
</feature>
<organism evidence="2">
    <name type="scientific">Cutibacterium acnes</name>
    <name type="common">Propionibacterium acnes</name>
    <dbReference type="NCBI Taxonomy" id="1747"/>
    <lineage>
        <taxon>Bacteria</taxon>
        <taxon>Bacillati</taxon>
        <taxon>Actinomycetota</taxon>
        <taxon>Actinomycetes</taxon>
        <taxon>Propionibacteriales</taxon>
        <taxon>Propionibacteriaceae</taxon>
        <taxon>Cutibacterium</taxon>
    </lineage>
</organism>
<proteinExistence type="predicted"/>
<dbReference type="EMBL" id="LC473083">
    <property type="protein sequence ID" value="BBJ25218.1"/>
    <property type="molecule type" value="Genomic_DNA"/>
</dbReference>